<dbReference type="AlphaFoldDB" id="A0A382SH41"/>
<reference evidence="1" key="1">
    <citation type="submission" date="2018-05" db="EMBL/GenBank/DDBJ databases">
        <authorList>
            <person name="Lanie J.A."/>
            <person name="Ng W.-L."/>
            <person name="Kazmierczak K.M."/>
            <person name="Andrzejewski T.M."/>
            <person name="Davidsen T.M."/>
            <person name="Wayne K.J."/>
            <person name="Tettelin H."/>
            <person name="Glass J.I."/>
            <person name="Rusch D."/>
            <person name="Podicherti R."/>
            <person name="Tsui H.-C.T."/>
            <person name="Winkler M.E."/>
        </authorList>
    </citation>
    <scope>NUCLEOTIDE SEQUENCE</scope>
</reference>
<feature type="non-terminal residue" evidence="1">
    <location>
        <position position="35"/>
    </location>
</feature>
<evidence type="ECO:0000313" key="1">
    <source>
        <dbReference type="EMBL" id="SVD08902.1"/>
    </source>
</evidence>
<sequence>MLGWSLVTPGHSGGAGHIRVLLDLSDGEVVEPYIT</sequence>
<protein>
    <submittedName>
        <fullName evidence="1">Uncharacterized protein</fullName>
    </submittedName>
</protein>
<accession>A0A382SH41</accession>
<name>A0A382SH41_9ZZZZ</name>
<organism evidence="1">
    <name type="scientific">marine metagenome</name>
    <dbReference type="NCBI Taxonomy" id="408172"/>
    <lineage>
        <taxon>unclassified sequences</taxon>
        <taxon>metagenomes</taxon>
        <taxon>ecological metagenomes</taxon>
    </lineage>
</organism>
<gene>
    <name evidence="1" type="ORF">METZ01_LOCUS361756</name>
</gene>
<proteinExistence type="predicted"/>
<dbReference type="EMBL" id="UINC01128878">
    <property type="protein sequence ID" value="SVD08902.1"/>
    <property type="molecule type" value="Genomic_DNA"/>
</dbReference>